<dbReference type="InterPro" id="IPR036412">
    <property type="entry name" value="HAD-like_sf"/>
</dbReference>
<dbReference type="GO" id="GO:0005829">
    <property type="term" value="C:cytosol"/>
    <property type="evidence" value="ECO:0007669"/>
    <property type="project" value="TreeGrafter"/>
</dbReference>
<dbReference type="InterPro" id="IPR050155">
    <property type="entry name" value="HAD-like_hydrolase_sf"/>
</dbReference>
<organism evidence="11 12">
    <name type="scientific">Rhodoplanes serenus</name>
    <dbReference type="NCBI Taxonomy" id="200615"/>
    <lineage>
        <taxon>Bacteria</taxon>
        <taxon>Pseudomonadati</taxon>
        <taxon>Pseudomonadota</taxon>
        <taxon>Alphaproteobacteria</taxon>
        <taxon>Hyphomicrobiales</taxon>
        <taxon>Nitrobacteraceae</taxon>
        <taxon>Rhodoplanes</taxon>
    </lineage>
</organism>
<feature type="binding site" evidence="10">
    <location>
        <position position="15"/>
    </location>
    <ligand>
        <name>Mg(2+)</name>
        <dbReference type="ChEBI" id="CHEBI:18420"/>
    </ligand>
</feature>
<evidence type="ECO:0000256" key="10">
    <source>
        <dbReference type="HAMAP-Rule" id="MF_00495"/>
    </source>
</evidence>
<dbReference type="GO" id="GO:0008967">
    <property type="term" value="F:phosphoglycolate phosphatase activity"/>
    <property type="evidence" value="ECO:0007669"/>
    <property type="project" value="UniProtKB-UniRule"/>
</dbReference>
<dbReference type="SFLD" id="SFLDS00003">
    <property type="entry name" value="Haloacid_Dehalogenase"/>
    <property type="match status" value="1"/>
</dbReference>
<comment type="catalytic activity">
    <reaction evidence="1 10">
        <text>2-phosphoglycolate + H2O = glycolate + phosphate</text>
        <dbReference type="Rhea" id="RHEA:14369"/>
        <dbReference type="ChEBI" id="CHEBI:15377"/>
        <dbReference type="ChEBI" id="CHEBI:29805"/>
        <dbReference type="ChEBI" id="CHEBI:43474"/>
        <dbReference type="ChEBI" id="CHEBI:58033"/>
        <dbReference type="EC" id="3.1.3.18"/>
    </reaction>
</comment>
<keyword evidence="7 10" id="KW-0378">Hydrolase</keyword>
<comment type="cofactor">
    <cofactor evidence="2 10">
        <name>Mg(2+)</name>
        <dbReference type="ChEBI" id="CHEBI:18420"/>
    </cofactor>
</comment>
<dbReference type="GO" id="GO:0006281">
    <property type="term" value="P:DNA repair"/>
    <property type="evidence" value="ECO:0007669"/>
    <property type="project" value="TreeGrafter"/>
</dbReference>
<proteinExistence type="inferred from homology"/>
<evidence type="ECO:0000256" key="1">
    <source>
        <dbReference type="ARBA" id="ARBA00000830"/>
    </source>
</evidence>
<dbReference type="Gene3D" id="1.10.150.240">
    <property type="entry name" value="Putative phosphatase, domain 2"/>
    <property type="match status" value="1"/>
</dbReference>
<feature type="active site" description="Nucleophile" evidence="10">
    <location>
        <position position="13"/>
    </location>
</feature>
<dbReference type="SFLD" id="SFLDG01135">
    <property type="entry name" value="C1.5.6:_HAD__Beta-PGM__Phospha"/>
    <property type="match status" value="1"/>
</dbReference>
<dbReference type="SFLD" id="SFLDG01129">
    <property type="entry name" value="C1.5:_HAD__Beta-PGM__Phosphata"/>
    <property type="match status" value="1"/>
</dbReference>
<keyword evidence="8 10" id="KW-0460">Magnesium</keyword>
<dbReference type="EC" id="3.1.3.18" evidence="5 10"/>
<dbReference type="EMBL" id="WNKV01000003">
    <property type="protein sequence ID" value="MTW15616.1"/>
    <property type="molecule type" value="Genomic_DNA"/>
</dbReference>
<dbReference type="RefSeq" id="WP_111385488.1">
    <property type="nucleotide sequence ID" value="NZ_NPEW01000103.1"/>
</dbReference>
<evidence type="ECO:0000256" key="7">
    <source>
        <dbReference type="ARBA" id="ARBA00022801"/>
    </source>
</evidence>
<dbReference type="GO" id="GO:0046295">
    <property type="term" value="P:glycolate biosynthetic process"/>
    <property type="evidence" value="ECO:0007669"/>
    <property type="project" value="UniProtKB-UniRule"/>
</dbReference>
<evidence type="ECO:0000313" key="11">
    <source>
        <dbReference type="EMBL" id="MTW15616.1"/>
    </source>
</evidence>
<dbReference type="AlphaFoldDB" id="A0A327K4Y4"/>
<dbReference type="HAMAP" id="MF_00495">
    <property type="entry name" value="GPH_hydrolase_bact"/>
    <property type="match status" value="1"/>
</dbReference>
<evidence type="ECO:0000256" key="2">
    <source>
        <dbReference type="ARBA" id="ARBA00001946"/>
    </source>
</evidence>
<evidence type="ECO:0000256" key="8">
    <source>
        <dbReference type="ARBA" id="ARBA00022842"/>
    </source>
</evidence>
<dbReference type="InterPro" id="IPR023214">
    <property type="entry name" value="HAD_sf"/>
</dbReference>
<evidence type="ECO:0000256" key="5">
    <source>
        <dbReference type="ARBA" id="ARBA00013078"/>
    </source>
</evidence>
<comment type="pathway">
    <text evidence="3 10">Organic acid metabolism; glycolate biosynthesis; glycolate from 2-phosphoglycolate: step 1/1.</text>
</comment>
<dbReference type="Gene3D" id="3.40.50.1000">
    <property type="entry name" value="HAD superfamily/HAD-like"/>
    <property type="match status" value="1"/>
</dbReference>
<sequence>MHQPAPAPLVVFDLDGTLVDTAPDLIDTLNGLLVREGITAVPFDEARRFIGGGARLLIERGLAAQGRDCGSAAIDRLYAVYVDAYAERIADLSRPFPGVIDALDALDGAGCRFAVCTNKLERLSRKLLEALGLAGRFRAICGQDTFAVMKPDPQALLGTIAAAGGDPARTVMVGDSGTDILTARASGVPVVAVDFGYTEVPIASLGPDRVIGHYAELPDAVAALLDTTARTPTHSG</sequence>
<dbReference type="GO" id="GO:0046872">
    <property type="term" value="F:metal ion binding"/>
    <property type="evidence" value="ECO:0007669"/>
    <property type="project" value="UniProtKB-KW"/>
</dbReference>
<evidence type="ECO:0000256" key="4">
    <source>
        <dbReference type="ARBA" id="ARBA00006171"/>
    </source>
</evidence>
<reference evidence="11 12" key="1">
    <citation type="submission" date="2019-11" db="EMBL/GenBank/DDBJ databases">
        <title>Whole-genome sequence of Rhodoplanes serenus DSM 18633, type strain.</title>
        <authorList>
            <person name="Kyndt J.A."/>
            <person name="Meyer T.E."/>
        </authorList>
    </citation>
    <scope>NUCLEOTIDE SEQUENCE [LARGE SCALE GENOMIC DNA]</scope>
    <source>
        <strain evidence="11 12">DSM 18633</strain>
    </source>
</reference>
<dbReference type="InterPro" id="IPR023198">
    <property type="entry name" value="PGP-like_dom2"/>
</dbReference>
<dbReference type="PRINTS" id="PR00413">
    <property type="entry name" value="HADHALOGNASE"/>
</dbReference>
<comment type="caution">
    <text evidence="11">The sequence shown here is derived from an EMBL/GenBank/DDBJ whole genome shotgun (WGS) entry which is preliminary data.</text>
</comment>
<name>A0A327K4Y4_9BRAD</name>
<dbReference type="InterPro" id="IPR041492">
    <property type="entry name" value="HAD_2"/>
</dbReference>
<dbReference type="NCBIfam" id="TIGR01449">
    <property type="entry name" value="PGP_bact"/>
    <property type="match status" value="1"/>
</dbReference>
<keyword evidence="9 10" id="KW-0119">Carbohydrate metabolism</keyword>
<dbReference type="PANTHER" id="PTHR43434">
    <property type="entry name" value="PHOSPHOGLYCOLATE PHOSPHATASE"/>
    <property type="match status" value="1"/>
</dbReference>
<dbReference type="FunFam" id="3.40.50.1000:FF:000022">
    <property type="entry name" value="Phosphoglycolate phosphatase"/>
    <property type="match status" value="1"/>
</dbReference>
<evidence type="ECO:0000313" key="12">
    <source>
        <dbReference type="Proteomes" id="UP000438991"/>
    </source>
</evidence>
<dbReference type="GO" id="GO:0005975">
    <property type="term" value="P:carbohydrate metabolic process"/>
    <property type="evidence" value="ECO:0007669"/>
    <property type="project" value="InterPro"/>
</dbReference>
<comment type="function">
    <text evidence="10">Specifically catalyzes the dephosphorylation of 2-phosphoglycolate. Is involved in the dissimilation of the intracellular 2-phosphoglycolate formed during the DNA repair of 3'-phosphoglycolate ends, a major class of DNA lesions induced by oxidative stress.</text>
</comment>
<protein>
    <recommendedName>
        <fullName evidence="5 10">Phosphoglycolate phosphatase</fullName>
        <shortName evidence="10">PGP</shortName>
        <shortName evidence="10">PGPase</shortName>
        <ecNumber evidence="5 10">3.1.3.18</ecNumber>
    </recommendedName>
</protein>
<evidence type="ECO:0000256" key="3">
    <source>
        <dbReference type="ARBA" id="ARBA00004818"/>
    </source>
</evidence>
<feature type="binding site" evidence="10">
    <location>
        <position position="175"/>
    </location>
    <ligand>
        <name>Mg(2+)</name>
        <dbReference type="ChEBI" id="CHEBI:18420"/>
    </ligand>
</feature>
<evidence type="ECO:0000256" key="6">
    <source>
        <dbReference type="ARBA" id="ARBA00022723"/>
    </source>
</evidence>
<feature type="binding site" evidence="10">
    <location>
        <position position="13"/>
    </location>
    <ligand>
        <name>Mg(2+)</name>
        <dbReference type="ChEBI" id="CHEBI:18420"/>
    </ligand>
</feature>
<dbReference type="InterPro" id="IPR006439">
    <property type="entry name" value="HAD-SF_hydro_IA"/>
</dbReference>
<keyword evidence="6 10" id="KW-0479">Metal-binding</keyword>
<gene>
    <name evidence="11" type="primary">gph</name>
    <name evidence="11" type="ORF">GJ689_05275</name>
</gene>
<comment type="similarity">
    <text evidence="4 10">Belongs to the HAD-like hydrolase superfamily. CbbY/CbbZ/Gph/YieH family.</text>
</comment>
<evidence type="ECO:0000256" key="9">
    <source>
        <dbReference type="ARBA" id="ARBA00023277"/>
    </source>
</evidence>
<dbReference type="PANTHER" id="PTHR43434:SF1">
    <property type="entry name" value="PHOSPHOGLYCOLATE PHOSPHATASE"/>
    <property type="match status" value="1"/>
</dbReference>
<dbReference type="InterPro" id="IPR037512">
    <property type="entry name" value="PGPase_prok"/>
</dbReference>
<dbReference type="Proteomes" id="UP000438991">
    <property type="component" value="Unassembled WGS sequence"/>
</dbReference>
<dbReference type="Pfam" id="PF13419">
    <property type="entry name" value="HAD_2"/>
    <property type="match status" value="1"/>
</dbReference>
<dbReference type="SUPFAM" id="SSF56784">
    <property type="entry name" value="HAD-like"/>
    <property type="match status" value="1"/>
</dbReference>
<accession>A0A327K4Y4</accession>